<evidence type="ECO:0000256" key="5">
    <source>
        <dbReference type="SAM" id="MobiDB-lite"/>
    </source>
</evidence>
<dbReference type="SMART" id="SM01387">
    <property type="entry name" value="Ribosomal_S15"/>
    <property type="match status" value="1"/>
</dbReference>
<feature type="compositionally biased region" description="Low complexity" evidence="5">
    <location>
        <begin position="15"/>
        <end position="30"/>
    </location>
</feature>
<feature type="compositionally biased region" description="Basic and acidic residues" evidence="5">
    <location>
        <begin position="109"/>
        <end position="120"/>
    </location>
</feature>
<organism evidence="6 7">
    <name type="scientific">Dendrobium chrysotoxum</name>
    <name type="common">Orchid</name>
    <dbReference type="NCBI Taxonomy" id="161865"/>
    <lineage>
        <taxon>Eukaryota</taxon>
        <taxon>Viridiplantae</taxon>
        <taxon>Streptophyta</taxon>
        <taxon>Embryophyta</taxon>
        <taxon>Tracheophyta</taxon>
        <taxon>Spermatophyta</taxon>
        <taxon>Magnoliopsida</taxon>
        <taxon>Liliopsida</taxon>
        <taxon>Asparagales</taxon>
        <taxon>Orchidaceae</taxon>
        <taxon>Epidendroideae</taxon>
        <taxon>Malaxideae</taxon>
        <taxon>Dendrobiinae</taxon>
        <taxon>Dendrobium</taxon>
    </lineage>
</organism>
<dbReference type="InterPro" id="IPR009068">
    <property type="entry name" value="uS15_NS1_RNA-bd_sf"/>
</dbReference>
<dbReference type="Gene3D" id="1.10.287.10">
    <property type="entry name" value="S15/NS1, RNA-binding"/>
    <property type="match status" value="1"/>
</dbReference>
<keyword evidence="3" id="KW-0687">Ribonucleoprotein</keyword>
<dbReference type="Gene3D" id="6.10.250.3130">
    <property type="match status" value="1"/>
</dbReference>
<feature type="region of interest" description="Disordered" evidence="5">
    <location>
        <begin position="205"/>
        <end position="243"/>
    </location>
</feature>
<comment type="similarity">
    <text evidence="1">Belongs to the universal ribosomal protein uS15 family.</text>
</comment>
<dbReference type="PANTHER" id="PTHR47546">
    <property type="entry name" value="S15/NS1, RNA-BINDING PROTEIN"/>
    <property type="match status" value="1"/>
</dbReference>
<evidence type="ECO:0000313" key="6">
    <source>
        <dbReference type="EMBL" id="KAH0467889.1"/>
    </source>
</evidence>
<dbReference type="GO" id="GO:1990904">
    <property type="term" value="C:ribonucleoprotein complex"/>
    <property type="evidence" value="ECO:0007669"/>
    <property type="project" value="UniProtKB-KW"/>
</dbReference>
<dbReference type="GO" id="GO:0005840">
    <property type="term" value="C:ribosome"/>
    <property type="evidence" value="ECO:0007669"/>
    <property type="project" value="UniProtKB-KW"/>
</dbReference>
<reference evidence="6 7" key="1">
    <citation type="journal article" date="2021" name="Hortic Res">
        <title>Chromosome-scale assembly of the Dendrobium chrysotoxum genome enhances the understanding of orchid evolution.</title>
        <authorList>
            <person name="Zhang Y."/>
            <person name="Zhang G.Q."/>
            <person name="Zhang D."/>
            <person name="Liu X.D."/>
            <person name="Xu X.Y."/>
            <person name="Sun W.H."/>
            <person name="Yu X."/>
            <person name="Zhu X."/>
            <person name="Wang Z.W."/>
            <person name="Zhao X."/>
            <person name="Zhong W.Y."/>
            <person name="Chen H."/>
            <person name="Yin W.L."/>
            <person name="Huang T."/>
            <person name="Niu S.C."/>
            <person name="Liu Z.J."/>
        </authorList>
    </citation>
    <scope>NUCLEOTIDE SEQUENCE [LARGE SCALE GENOMIC DNA]</scope>
    <source>
        <strain evidence="6">Lindl</strain>
    </source>
</reference>
<name>A0AAV7HIC7_DENCH</name>
<feature type="region of interest" description="Disordered" evidence="5">
    <location>
        <begin position="177"/>
        <end position="196"/>
    </location>
</feature>
<accession>A0AAV7HIC7</accession>
<comment type="caution">
    <text evidence="6">The sequence shown here is derived from an EMBL/GenBank/DDBJ whole genome shotgun (WGS) entry which is preliminary data.</text>
</comment>
<dbReference type="Pfam" id="PF00312">
    <property type="entry name" value="Ribosomal_S15"/>
    <property type="match status" value="1"/>
</dbReference>
<dbReference type="Proteomes" id="UP000775213">
    <property type="component" value="Unassembled WGS sequence"/>
</dbReference>
<evidence type="ECO:0000256" key="1">
    <source>
        <dbReference type="ARBA" id="ARBA00008434"/>
    </source>
</evidence>
<proteinExistence type="inferred from homology"/>
<dbReference type="InterPro" id="IPR000589">
    <property type="entry name" value="Ribosomal_uS15"/>
</dbReference>
<dbReference type="GO" id="GO:0005737">
    <property type="term" value="C:cytoplasm"/>
    <property type="evidence" value="ECO:0007669"/>
    <property type="project" value="UniProtKB-ARBA"/>
</dbReference>
<keyword evidence="7" id="KW-1185">Reference proteome</keyword>
<protein>
    <recommendedName>
        <fullName evidence="4">Small ribosomal subunit protein uS15c</fullName>
    </recommendedName>
</protein>
<gene>
    <name evidence="6" type="ORF">IEQ34_002922</name>
</gene>
<feature type="region of interest" description="Disordered" evidence="5">
    <location>
        <begin position="1"/>
        <end position="170"/>
    </location>
</feature>
<evidence type="ECO:0000256" key="2">
    <source>
        <dbReference type="ARBA" id="ARBA00022980"/>
    </source>
</evidence>
<feature type="compositionally biased region" description="Basic and acidic residues" evidence="5">
    <location>
        <begin position="177"/>
        <end position="187"/>
    </location>
</feature>
<evidence type="ECO:0000256" key="3">
    <source>
        <dbReference type="ARBA" id="ARBA00023274"/>
    </source>
</evidence>
<evidence type="ECO:0000256" key="4">
    <source>
        <dbReference type="ARBA" id="ARBA00035250"/>
    </source>
</evidence>
<keyword evidence="2" id="KW-0689">Ribosomal protein</keyword>
<dbReference type="EMBL" id="JAGFBR010000004">
    <property type="protein sequence ID" value="KAH0467889.1"/>
    <property type="molecule type" value="Genomic_DNA"/>
</dbReference>
<sequence>MFRHLKLQPKPLINPSSRSFPCFRLSSSSSSPPPPQDHDSSDDGEPPPPDRTADGGSSPPSPPSYSSFFSDIKERLKSPPSPPRRIPTDPPRPAAFSAAGKSPPAASLEEIRKHLAEFRLKSGGSTSTDRPSSGAPLSFQDLLKNNVFGKPSSSAGTTGPDAGRGLPFDSIRESLKKFRASSRENEGQARSSSFNIKAFQHGVREGLGDGGRGPQLIGTDKLPDSIFGKERREKKGEGEEGEPKVPRTEFLKMYGYEELGEKLQRLRPVKDGKKGEWFSLTELNERLAKLRELEEKETESKMGGLSFRDIRESLERLKDSNATKKANMQRFSLFANLGRQGKPTFMLNPPQEHLLENYFHPDHMSSGEKLKLELTKVRDEFKMSENDCGSTRVQVAQLTTKIKHLSSVLHKKDKHSRKGLHEMVQQRKKLLKYLRRTDWDSYCLVLSKLGLRDIPDYKIPDYKS</sequence>
<evidence type="ECO:0000313" key="7">
    <source>
        <dbReference type="Proteomes" id="UP000775213"/>
    </source>
</evidence>
<dbReference type="AlphaFoldDB" id="A0AAV7HIC7"/>
<dbReference type="CDD" id="cd00353">
    <property type="entry name" value="Ribosomal_S15p_S13e"/>
    <property type="match status" value="1"/>
</dbReference>
<dbReference type="PANTHER" id="PTHR47546:SF3">
    <property type="entry name" value="30S RIBOSOMAL PROTEIN S15, CHLOROPLASTIC"/>
    <property type="match status" value="1"/>
</dbReference>
<feature type="compositionally biased region" description="Basic and acidic residues" evidence="5">
    <location>
        <begin position="221"/>
        <end position="243"/>
    </location>
</feature>
<dbReference type="GO" id="GO:0006412">
    <property type="term" value="P:translation"/>
    <property type="evidence" value="ECO:0007669"/>
    <property type="project" value="InterPro"/>
</dbReference>
<dbReference type="InterPro" id="IPR005290">
    <property type="entry name" value="Ribosomal_uS15_bac-type"/>
</dbReference>
<dbReference type="SUPFAM" id="SSF47060">
    <property type="entry name" value="S15/NS1 RNA-binding domain"/>
    <property type="match status" value="1"/>
</dbReference>
<feature type="compositionally biased region" description="Pro residues" evidence="5">
    <location>
        <begin position="79"/>
        <end position="93"/>
    </location>
</feature>
<dbReference type="GO" id="GO:0003735">
    <property type="term" value="F:structural constituent of ribosome"/>
    <property type="evidence" value="ECO:0007669"/>
    <property type="project" value="InterPro"/>
</dbReference>
<dbReference type="NCBIfam" id="TIGR00952">
    <property type="entry name" value="S15_bact"/>
    <property type="match status" value="1"/>
</dbReference>
<dbReference type="HAMAP" id="MF_01343_B">
    <property type="entry name" value="Ribosomal_uS15_B"/>
    <property type="match status" value="1"/>
</dbReference>